<gene>
    <name evidence="1" type="ORF">MTR67_042823</name>
</gene>
<dbReference type="AlphaFoldDB" id="A0AAF0UQ60"/>
<dbReference type="Proteomes" id="UP001234989">
    <property type="component" value="Chromosome 10"/>
</dbReference>
<evidence type="ECO:0000313" key="1">
    <source>
        <dbReference type="EMBL" id="WMV49438.1"/>
    </source>
</evidence>
<organism evidence="1 2">
    <name type="scientific">Solanum verrucosum</name>
    <dbReference type="NCBI Taxonomy" id="315347"/>
    <lineage>
        <taxon>Eukaryota</taxon>
        <taxon>Viridiplantae</taxon>
        <taxon>Streptophyta</taxon>
        <taxon>Embryophyta</taxon>
        <taxon>Tracheophyta</taxon>
        <taxon>Spermatophyta</taxon>
        <taxon>Magnoliopsida</taxon>
        <taxon>eudicotyledons</taxon>
        <taxon>Gunneridae</taxon>
        <taxon>Pentapetalae</taxon>
        <taxon>asterids</taxon>
        <taxon>lamiids</taxon>
        <taxon>Solanales</taxon>
        <taxon>Solanaceae</taxon>
        <taxon>Solanoideae</taxon>
        <taxon>Solaneae</taxon>
        <taxon>Solanum</taxon>
    </lineage>
</organism>
<proteinExistence type="predicted"/>
<keyword evidence="2" id="KW-1185">Reference proteome</keyword>
<dbReference type="EMBL" id="CP133621">
    <property type="protein sequence ID" value="WMV49438.1"/>
    <property type="molecule type" value="Genomic_DNA"/>
</dbReference>
<sequence>MGSILVFKKTTNCEFIYYRGRVYCCYLMCMPSSLVEESFGKA</sequence>
<evidence type="ECO:0000313" key="2">
    <source>
        <dbReference type="Proteomes" id="UP001234989"/>
    </source>
</evidence>
<name>A0AAF0UQ60_SOLVR</name>
<protein>
    <submittedName>
        <fullName evidence="1">Uncharacterized protein</fullName>
    </submittedName>
</protein>
<reference evidence="1" key="1">
    <citation type="submission" date="2023-08" db="EMBL/GenBank/DDBJ databases">
        <title>A de novo genome assembly of Solanum verrucosum Schlechtendal, a Mexican diploid species geographically isolated from the other diploid A-genome species in potato relatives.</title>
        <authorList>
            <person name="Hosaka K."/>
        </authorList>
    </citation>
    <scope>NUCLEOTIDE SEQUENCE</scope>
    <source>
        <tissue evidence="1">Young leaves</tissue>
    </source>
</reference>
<accession>A0AAF0UQ60</accession>